<proteinExistence type="predicted"/>
<reference evidence="1 2" key="1">
    <citation type="submission" date="2020-12" db="EMBL/GenBank/DDBJ databases">
        <title>FDA dAtabase for Regulatory Grade micrObial Sequences (FDA-ARGOS): Supporting development and validation of Infectious Disease Dx tests.</title>
        <authorList>
            <person name="Sproer C."/>
            <person name="Gronow S."/>
            <person name="Severitt S."/>
            <person name="Schroder I."/>
            <person name="Tallon L."/>
            <person name="Sadzewicz L."/>
            <person name="Zhao X."/>
            <person name="Boylan J."/>
            <person name="Ott S."/>
            <person name="Bowen H."/>
            <person name="Vavikolanu K."/>
            <person name="Mehta A."/>
            <person name="Aluvathingal J."/>
            <person name="Nadendla S."/>
            <person name="Lowell S."/>
            <person name="Myers T."/>
            <person name="Yan Y."/>
            <person name="Sichtig H."/>
        </authorList>
    </citation>
    <scope>NUCLEOTIDE SEQUENCE [LARGE SCALE GENOMIC DNA]</scope>
    <source>
        <strain evidence="1 2">FDAARGOS_933</strain>
    </source>
</reference>
<accession>A0A7T2PG56</accession>
<organism evidence="1 2">
    <name type="scientific">Aeromonas allosaccharophila</name>
    <dbReference type="NCBI Taxonomy" id="656"/>
    <lineage>
        <taxon>Bacteria</taxon>
        <taxon>Pseudomonadati</taxon>
        <taxon>Pseudomonadota</taxon>
        <taxon>Gammaproteobacteria</taxon>
        <taxon>Aeromonadales</taxon>
        <taxon>Aeromonadaceae</taxon>
        <taxon>Aeromonas</taxon>
    </lineage>
</organism>
<dbReference type="Gene3D" id="1.25.40.10">
    <property type="entry name" value="Tetratricopeptide repeat domain"/>
    <property type="match status" value="1"/>
</dbReference>
<dbReference type="PANTHER" id="PTHR43628">
    <property type="entry name" value="ACTIVATOR OF C KINASE PROTEIN 1-RELATED"/>
    <property type="match status" value="1"/>
</dbReference>
<dbReference type="InterPro" id="IPR052945">
    <property type="entry name" value="Mitotic_Regulator"/>
</dbReference>
<dbReference type="AlphaFoldDB" id="A0A7T2PG56"/>
<name>A0A7T2PG56_9GAMM</name>
<dbReference type="EMBL" id="CP065745">
    <property type="protein sequence ID" value="QPR55159.1"/>
    <property type="molecule type" value="Genomic_DNA"/>
</dbReference>
<dbReference type="Proteomes" id="UP000595101">
    <property type="component" value="Chromosome"/>
</dbReference>
<dbReference type="InterPro" id="IPR006597">
    <property type="entry name" value="Sel1-like"/>
</dbReference>
<dbReference type="GeneID" id="60784252"/>
<dbReference type="SMART" id="SM00671">
    <property type="entry name" value="SEL1"/>
    <property type="match status" value="6"/>
</dbReference>
<dbReference type="Pfam" id="PF08238">
    <property type="entry name" value="Sel1"/>
    <property type="match status" value="8"/>
</dbReference>
<evidence type="ECO:0000313" key="1">
    <source>
        <dbReference type="EMBL" id="QPR55159.1"/>
    </source>
</evidence>
<sequence length="400" mass="45889">MNFSFNWFYLKEALISKIRALSSKKYSARSQNINYVTPEPPCPEFSGADELTEPPIWIEEKSSYELAWDYALGRNVDKNLDLAMEKMQAILRNGSGEDCFKASQAFWISDVFPNNPILSIEFLKRAYELNFNVAMSSRMIGNFYRNNLGDIDNAIAWFTASCEHNDSYSAYVLSNIYSSLEKHDLALQWMIKSAKLGDHTAEYMVGFFYEQGQGVAQDYHEAFHWYEIASNYKEKEATKGLARLYKHGKGTGLSISKAEELYTSINAHWELALMHLELNNNEKAIEHLLKLPYDKDAMSLLGSTYCHYPTNNPQYHKAIEPYEIAAKLGDHGAMYSLGKLYFSGNGIPKNYKKSYFWFSIAQAHGNLAAKEMVLTLEEKLSQDDISLIQDRTANFYKDHY</sequence>
<protein>
    <submittedName>
        <fullName evidence="1">Sel1 repeat family protein</fullName>
    </submittedName>
</protein>
<dbReference type="KEGG" id="aall:I6G90_01560"/>
<dbReference type="SUPFAM" id="SSF81901">
    <property type="entry name" value="HCP-like"/>
    <property type="match status" value="3"/>
</dbReference>
<dbReference type="PANTHER" id="PTHR43628:SF1">
    <property type="entry name" value="CHITIN SYNTHASE REGULATORY FACTOR 2-RELATED"/>
    <property type="match status" value="1"/>
</dbReference>
<dbReference type="InterPro" id="IPR011990">
    <property type="entry name" value="TPR-like_helical_dom_sf"/>
</dbReference>
<dbReference type="RefSeq" id="WP_197929433.1">
    <property type="nucleotide sequence ID" value="NZ_CP065745.1"/>
</dbReference>
<evidence type="ECO:0000313" key="2">
    <source>
        <dbReference type="Proteomes" id="UP000595101"/>
    </source>
</evidence>
<gene>
    <name evidence="1" type="ORF">I6G90_01560</name>
</gene>